<dbReference type="OrthoDB" id="14319at2"/>
<name>C1DWH4_SULAA</name>
<keyword evidence="2" id="KW-0132">Cell division</keyword>
<keyword evidence="6" id="KW-0131">Cell cycle</keyword>
<evidence type="ECO:0000313" key="10">
    <source>
        <dbReference type="Proteomes" id="UP000001369"/>
    </source>
</evidence>
<dbReference type="InterPro" id="IPR007060">
    <property type="entry name" value="FtsL/DivIC"/>
</dbReference>
<accession>C1DWH4</accession>
<dbReference type="RefSeq" id="WP_012673916.1">
    <property type="nucleotide sequence ID" value="NC_012438.1"/>
</dbReference>
<gene>
    <name evidence="9" type="ordered locus">SULAZ_1494</name>
</gene>
<evidence type="ECO:0000313" key="9">
    <source>
        <dbReference type="EMBL" id="ACN98594.1"/>
    </source>
</evidence>
<feature type="coiled-coil region" evidence="7">
    <location>
        <begin position="56"/>
        <end position="83"/>
    </location>
</feature>
<keyword evidence="3 8" id="KW-0812">Transmembrane</keyword>
<dbReference type="InterPro" id="IPR023081">
    <property type="entry name" value="Cell_div_FtsB"/>
</dbReference>
<dbReference type="EMBL" id="CP001229">
    <property type="protein sequence ID" value="ACN98594.1"/>
    <property type="molecule type" value="Genomic_DNA"/>
</dbReference>
<dbReference type="eggNOG" id="COG2919">
    <property type="taxonomic scope" value="Bacteria"/>
</dbReference>
<dbReference type="GO" id="GO:0043093">
    <property type="term" value="P:FtsZ-dependent cytokinesis"/>
    <property type="evidence" value="ECO:0007669"/>
    <property type="project" value="TreeGrafter"/>
</dbReference>
<evidence type="ECO:0000256" key="5">
    <source>
        <dbReference type="ARBA" id="ARBA00023136"/>
    </source>
</evidence>
<organism evidence="9 10">
    <name type="scientific">Sulfurihydrogenibium azorense (strain DSM 15241 / OCM 825 / Az-Fu1)</name>
    <dbReference type="NCBI Taxonomy" id="204536"/>
    <lineage>
        <taxon>Bacteria</taxon>
        <taxon>Pseudomonadati</taxon>
        <taxon>Aquificota</taxon>
        <taxon>Aquificia</taxon>
        <taxon>Aquificales</taxon>
        <taxon>Hydrogenothermaceae</taxon>
        <taxon>Sulfurihydrogenibium</taxon>
    </lineage>
</organism>
<evidence type="ECO:0000256" key="7">
    <source>
        <dbReference type="SAM" id="Coils"/>
    </source>
</evidence>
<sequence length="139" mass="16663">MQYSKEKKLSKSLDFNQKLIDRSLKAAAFILLITAIYTIGFGENNIFEYFKKVETRNNLQAQIDTIKRENQDLEKKIYYLQNDPFYVEKMARENLGLMKDNEEVYVIVGMKKESKEENQESQERWIDKIKAKYQQFKLQ</sequence>
<dbReference type="KEGG" id="saf:SULAZ_1494"/>
<keyword evidence="4 8" id="KW-1133">Transmembrane helix</keyword>
<dbReference type="Pfam" id="PF04977">
    <property type="entry name" value="DivIC"/>
    <property type="match status" value="1"/>
</dbReference>
<evidence type="ECO:0000256" key="3">
    <source>
        <dbReference type="ARBA" id="ARBA00022692"/>
    </source>
</evidence>
<dbReference type="Proteomes" id="UP000001369">
    <property type="component" value="Chromosome"/>
</dbReference>
<dbReference type="GO" id="GO:0030428">
    <property type="term" value="C:cell septum"/>
    <property type="evidence" value="ECO:0007669"/>
    <property type="project" value="TreeGrafter"/>
</dbReference>
<evidence type="ECO:0000256" key="8">
    <source>
        <dbReference type="SAM" id="Phobius"/>
    </source>
</evidence>
<dbReference type="PANTHER" id="PTHR37485:SF1">
    <property type="entry name" value="CELL DIVISION PROTEIN FTSB"/>
    <property type="match status" value="1"/>
</dbReference>
<evidence type="ECO:0000256" key="2">
    <source>
        <dbReference type="ARBA" id="ARBA00022618"/>
    </source>
</evidence>
<dbReference type="HOGENOM" id="CLU_1844071_0_0_0"/>
<reference evidence="9 10" key="1">
    <citation type="journal article" date="2009" name="J. Bacteriol.">
        <title>Complete and draft genome sequences of six members of the Aquificales.</title>
        <authorList>
            <person name="Reysenbach A.L."/>
            <person name="Hamamura N."/>
            <person name="Podar M."/>
            <person name="Griffiths E."/>
            <person name="Ferreira S."/>
            <person name="Hochstein R."/>
            <person name="Heidelberg J."/>
            <person name="Johnson J."/>
            <person name="Mead D."/>
            <person name="Pohorille A."/>
            <person name="Sarmiento M."/>
            <person name="Schweighofer K."/>
            <person name="Seshadri R."/>
            <person name="Voytek M.A."/>
        </authorList>
    </citation>
    <scope>NUCLEOTIDE SEQUENCE [LARGE SCALE GENOMIC DNA]</scope>
    <source>
        <strain evidence="10">Az-Fu1 / DSM 15241 / OCM 825</strain>
    </source>
</reference>
<protein>
    <submittedName>
        <fullName evidence="9">Putative septum formation initiator subfamily</fullName>
    </submittedName>
</protein>
<evidence type="ECO:0000256" key="6">
    <source>
        <dbReference type="ARBA" id="ARBA00023306"/>
    </source>
</evidence>
<keyword evidence="10" id="KW-1185">Reference proteome</keyword>
<keyword evidence="7" id="KW-0175">Coiled coil</keyword>
<keyword evidence="5 8" id="KW-0472">Membrane</keyword>
<proteinExistence type="predicted"/>
<dbReference type="AlphaFoldDB" id="C1DWH4"/>
<dbReference type="PANTHER" id="PTHR37485">
    <property type="entry name" value="CELL DIVISION PROTEIN FTSB"/>
    <property type="match status" value="1"/>
</dbReference>
<keyword evidence="1" id="KW-1003">Cell membrane</keyword>
<dbReference type="STRING" id="204536.SULAZ_1494"/>
<evidence type="ECO:0000256" key="1">
    <source>
        <dbReference type="ARBA" id="ARBA00022475"/>
    </source>
</evidence>
<feature type="transmembrane region" description="Helical" evidence="8">
    <location>
        <begin position="24"/>
        <end position="42"/>
    </location>
</feature>
<evidence type="ECO:0000256" key="4">
    <source>
        <dbReference type="ARBA" id="ARBA00022989"/>
    </source>
</evidence>